<feature type="transmembrane region" description="Helical" evidence="6">
    <location>
        <begin position="899"/>
        <end position="920"/>
    </location>
</feature>
<feature type="transmembrane region" description="Helical" evidence="6">
    <location>
        <begin position="810"/>
        <end position="828"/>
    </location>
</feature>
<dbReference type="AlphaFoldDB" id="A0A8H6RIT9"/>
<feature type="non-terminal residue" evidence="8">
    <location>
        <position position="1"/>
    </location>
</feature>
<feature type="domain" description="Major facilitator superfamily (MFS) profile" evidence="7">
    <location>
        <begin position="57"/>
        <end position="459"/>
    </location>
</feature>
<feature type="transmembrane region" description="Helical" evidence="6">
    <location>
        <begin position="149"/>
        <end position="171"/>
    </location>
</feature>
<name>A0A8H6RIT9_9PEZI</name>
<feature type="transmembrane region" description="Helical" evidence="6">
    <location>
        <begin position="284"/>
        <end position="303"/>
    </location>
</feature>
<dbReference type="PANTHER" id="PTHR43791:SF19">
    <property type="entry name" value="TRANSPORTER, PUTATIVE (AFU_ORTHOLOGUE AFUA_1G01812)-RELATED"/>
    <property type="match status" value="1"/>
</dbReference>
<feature type="transmembrane region" description="Helical" evidence="6">
    <location>
        <begin position="123"/>
        <end position="143"/>
    </location>
</feature>
<accession>A0A8H6RIT9</accession>
<comment type="caution">
    <text evidence="8">The sequence shown here is derived from an EMBL/GenBank/DDBJ whole genome shotgun (WGS) entry which is preliminary data.</text>
</comment>
<keyword evidence="4 6" id="KW-1133">Transmembrane helix</keyword>
<feature type="transmembrane region" description="Helical" evidence="6">
    <location>
        <begin position="339"/>
        <end position="358"/>
    </location>
</feature>
<dbReference type="FunFam" id="1.20.1250.20:FF:000188">
    <property type="entry name" value="MFS general substrate transporter"/>
    <property type="match status" value="1"/>
</dbReference>
<feature type="transmembrane region" description="Helical" evidence="6">
    <location>
        <begin position="617"/>
        <end position="635"/>
    </location>
</feature>
<proteinExistence type="predicted"/>
<feature type="transmembrane region" description="Helical" evidence="6">
    <location>
        <begin position="95"/>
        <end position="116"/>
    </location>
</feature>
<evidence type="ECO:0000313" key="8">
    <source>
        <dbReference type="EMBL" id="KAF7191678.1"/>
    </source>
</evidence>
<keyword evidence="3 6" id="KW-0812">Transmembrane</keyword>
<dbReference type="Pfam" id="PF07690">
    <property type="entry name" value="MFS_1"/>
    <property type="match status" value="2"/>
</dbReference>
<feature type="transmembrane region" description="Helical" evidence="6">
    <location>
        <begin position="865"/>
        <end position="887"/>
    </location>
</feature>
<dbReference type="FunFam" id="1.20.1250.20:FF:000013">
    <property type="entry name" value="MFS general substrate transporter"/>
    <property type="match status" value="1"/>
</dbReference>
<feature type="transmembrane region" description="Helical" evidence="6">
    <location>
        <begin position="768"/>
        <end position="790"/>
    </location>
</feature>
<feature type="transmembrane region" description="Helical" evidence="6">
    <location>
        <begin position="932"/>
        <end position="953"/>
    </location>
</feature>
<feature type="transmembrane region" description="Helical" evidence="6">
    <location>
        <begin position="705"/>
        <end position="725"/>
    </location>
</feature>
<feature type="transmembrane region" description="Helical" evidence="6">
    <location>
        <begin position="55"/>
        <end position="75"/>
    </location>
</feature>
<keyword evidence="5 6" id="KW-0472">Membrane</keyword>
<evidence type="ECO:0000256" key="6">
    <source>
        <dbReference type="SAM" id="Phobius"/>
    </source>
</evidence>
<feature type="transmembrane region" description="Helical" evidence="6">
    <location>
        <begin position="183"/>
        <end position="204"/>
    </location>
</feature>
<dbReference type="FunFam" id="1.20.1250.20:FF:000068">
    <property type="entry name" value="MFS general substrate transporter"/>
    <property type="match status" value="1"/>
</dbReference>
<feature type="transmembrane region" description="Helical" evidence="6">
    <location>
        <begin position="398"/>
        <end position="420"/>
    </location>
</feature>
<gene>
    <name evidence="8" type="ORF">HII31_07180</name>
</gene>
<dbReference type="GO" id="GO:0022857">
    <property type="term" value="F:transmembrane transporter activity"/>
    <property type="evidence" value="ECO:0007669"/>
    <property type="project" value="InterPro"/>
</dbReference>
<evidence type="ECO:0000256" key="5">
    <source>
        <dbReference type="ARBA" id="ARBA00023136"/>
    </source>
</evidence>
<evidence type="ECO:0000256" key="4">
    <source>
        <dbReference type="ARBA" id="ARBA00022989"/>
    </source>
</evidence>
<reference evidence="8" key="1">
    <citation type="submission" date="2020-04" db="EMBL/GenBank/DDBJ databases">
        <title>Draft genome resource of the tomato pathogen Pseudocercospora fuligena.</title>
        <authorList>
            <person name="Zaccaron A."/>
        </authorList>
    </citation>
    <scope>NUCLEOTIDE SEQUENCE</scope>
    <source>
        <strain evidence="8">PF001</strain>
    </source>
</reference>
<dbReference type="InterPro" id="IPR020846">
    <property type="entry name" value="MFS_dom"/>
</dbReference>
<dbReference type="PROSITE" id="PS50850">
    <property type="entry name" value="MFS"/>
    <property type="match status" value="2"/>
</dbReference>
<dbReference type="InterPro" id="IPR036259">
    <property type="entry name" value="MFS_trans_sf"/>
</dbReference>
<keyword evidence="9" id="KW-1185">Reference proteome</keyword>
<evidence type="ECO:0000256" key="3">
    <source>
        <dbReference type="ARBA" id="ARBA00022692"/>
    </source>
</evidence>
<evidence type="ECO:0000313" key="9">
    <source>
        <dbReference type="Proteomes" id="UP000660729"/>
    </source>
</evidence>
<dbReference type="Gene3D" id="1.20.1250.20">
    <property type="entry name" value="MFS general substrate transporter like domains"/>
    <property type="match status" value="4"/>
</dbReference>
<dbReference type="GO" id="GO:0016020">
    <property type="term" value="C:membrane"/>
    <property type="evidence" value="ECO:0007669"/>
    <property type="project" value="UniProtKB-SubCell"/>
</dbReference>
<dbReference type="FunFam" id="1.20.1250.20:FF:000034">
    <property type="entry name" value="MFS general substrate transporter"/>
    <property type="match status" value="1"/>
</dbReference>
<feature type="transmembrane region" description="Helical" evidence="6">
    <location>
        <begin position="584"/>
        <end position="605"/>
    </location>
</feature>
<feature type="transmembrane region" description="Helical" evidence="6">
    <location>
        <begin position="672"/>
        <end position="693"/>
    </location>
</feature>
<feature type="transmembrane region" description="Helical" evidence="6">
    <location>
        <begin position="641"/>
        <end position="660"/>
    </location>
</feature>
<dbReference type="PANTHER" id="PTHR43791">
    <property type="entry name" value="PERMEASE-RELATED"/>
    <property type="match status" value="1"/>
</dbReference>
<protein>
    <submittedName>
        <fullName evidence="8">Major facilitator-type transporter hxnP</fullName>
    </submittedName>
</protein>
<feature type="transmembrane region" description="Helical" evidence="6">
    <location>
        <begin position="432"/>
        <end position="453"/>
    </location>
</feature>
<organism evidence="8 9">
    <name type="scientific">Pseudocercospora fuligena</name>
    <dbReference type="NCBI Taxonomy" id="685502"/>
    <lineage>
        <taxon>Eukaryota</taxon>
        <taxon>Fungi</taxon>
        <taxon>Dikarya</taxon>
        <taxon>Ascomycota</taxon>
        <taxon>Pezizomycotina</taxon>
        <taxon>Dothideomycetes</taxon>
        <taxon>Dothideomycetidae</taxon>
        <taxon>Mycosphaerellales</taxon>
        <taxon>Mycosphaerellaceae</taxon>
        <taxon>Pseudocercospora</taxon>
    </lineage>
</organism>
<keyword evidence="2" id="KW-0813">Transport</keyword>
<dbReference type="Proteomes" id="UP000660729">
    <property type="component" value="Unassembled WGS sequence"/>
</dbReference>
<feature type="transmembrane region" description="Helical" evidence="6">
    <location>
        <begin position="840"/>
        <end position="859"/>
    </location>
</feature>
<feature type="transmembrane region" description="Helical" evidence="6">
    <location>
        <begin position="315"/>
        <end position="332"/>
    </location>
</feature>
<evidence type="ECO:0000259" key="7">
    <source>
        <dbReference type="PROSITE" id="PS50850"/>
    </source>
</evidence>
<dbReference type="SUPFAM" id="SSF103473">
    <property type="entry name" value="MFS general substrate transporter"/>
    <property type="match status" value="2"/>
</dbReference>
<comment type="subcellular location">
    <subcellularLocation>
        <location evidence="1">Membrane</location>
        <topology evidence="1">Multi-pass membrane protein</topology>
    </subcellularLocation>
</comment>
<sequence length="991" mass="109320">MADLKTGEVSEKVVVNDSSSTSLRQVSFDETDPDVGKSEAERNALDRKLMRKVDFWLIPWLCLVYLLCFLDRTNIGNARLAGMEEDLDMQGHDYNLALTIFFISYAGAEPFTNLVMKRISPRVFFTIVTLTWGLCMMCMGLVHSFSGLLAARFFLGITEAGLFPGVNYYLSCWYKRDELGFRLSLFFANAALAGSFGGLLAAAIANMDGLGGKAGWAWIFIIEGLATMIIGAFCWWMCHNWPETARFLTPEEKLRLRHRLVKDNLSNTADEYDRRHAFCVTEMGNFMPLYAFSLFLPTIVAAMGHKGTHAQLMTVPPYAVAAALTVAIGWVADRTRQRGICNMIISSIGIVGFIMLLSSSDPQVQYAGTFLGAMGIYPTIPNNLCWAANNVEGGYKRGVLLGVVVGWGNLNGIVSSNIYLKSEKPRYWSGHGVVLAYMVVCLFGGTAFIRTMLATENKKRRAGKRDHMLDGLTPDEIMVAGDKRPDFFTGEATTPNGLTKNKDASKIDAGYGKDNTVISIHEGQATNLEENLSIQRSIVRKLDTRLLPLLSFMYLFNAIDRSNLGNAKTNTLLEDLNMTGAQYSLTLVLFYVTFCGFDVPANMLLKRSTGKIMLPSMMLTWGSITLLQCAAYSWAGLLACRLFMGVAEAGFMAGVVYHLTTFYRRNELALRISIFYGAATIAGAFSGLIAYGVFQIEHSIPGWKWLMIVEGGCTVLLALFAYWYLPSNVKQCHWFTTEEQLVAEERMLHDGSTVVNENFNFKQSIRTLVHWTTIGNALIAVSYGSAAATVGNWIPVLIKSLGYSTVKTNLYTVAPYCVGCVCLLIIAFSSDHFRERSCHLAAAMAITLCGFVIMAAVDVAQHRALGYFACFLLTAGAFVPSCIFHAWHNNNHVSENGRATVTGFMVGAANSGGIVSSLSFKADTAPRYLPALISGAALQSFGILLVLSMGAWFRWDNHRRDKKQGIKVKPSEVDTGTLSGEYDDPNWRWTA</sequence>
<feature type="transmembrane region" description="Helical" evidence="6">
    <location>
        <begin position="216"/>
        <end position="238"/>
    </location>
</feature>
<dbReference type="InterPro" id="IPR011701">
    <property type="entry name" value="MFS"/>
</dbReference>
<dbReference type="EMBL" id="JABCIY010000157">
    <property type="protein sequence ID" value="KAF7191678.1"/>
    <property type="molecule type" value="Genomic_DNA"/>
</dbReference>
<evidence type="ECO:0000256" key="1">
    <source>
        <dbReference type="ARBA" id="ARBA00004141"/>
    </source>
</evidence>
<feature type="domain" description="Major facilitator superfamily (MFS) profile" evidence="7">
    <location>
        <begin position="546"/>
        <end position="954"/>
    </location>
</feature>
<evidence type="ECO:0000256" key="2">
    <source>
        <dbReference type="ARBA" id="ARBA00022448"/>
    </source>
</evidence>
<dbReference type="OrthoDB" id="2962993at2759"/>